<evidence type="ECO:0000313" key="2">
    <source>
        <dbReference type="Proteomes" id="UP000032680"/>
    </source>
</evidence>
<dbReference type="RefSeq" id="WP_048863309.1">
    <property type="nucleotide sequence ID" value="NZ_BANB01000988.1"/>
</dbReference>
<gene>
    <name evidence="1" type="ORF">Asru_0993_04</name>
</gene>
<dbReference type="EMBL" id="BANB01000988">
    <property type="protein sequence ID" value="GAN78517.1"/>
    <property type="molecule type" value="Genomic_DNA"/>
</dbReference>
<dbReference type="Proteomes" id="UP000032680">
    <property type="component" value="Unassembled WGS sequence"/>
</dbReference>
<evidence type="ECO:0000313" key="1">
    <source>
        <dbReference type="EMBL" id="GAN78517.1"/>
    </source>
</evidence>
<organism evidence="1 2">
    <name type="scientific">Acidisphaera rubrifaciens HS-AP3</name>
    <dbReference type="NCBI Taxonomy" id="1231350"/>
    <lineage>
        <taxon>Bacteria</taxon>
        <taxon>Pseudomonadati</taxon>
        <taxon>Pseudomonadota</taxon>
        <taxon>Alphaproteobacteria</taxon>
        <taxon>Acetobacterales</taxon>
        <taxon>Acetobacteraceae</taxon>
        <taxon>Acidisphaera</taxon>
    </lineage>
</organism>
<reference evidence="1 2" key="1">
    <citation type="submission" date="2012-11" db="EMBL/GenBank/DDBJ databases">
        <title>Whole genome sequence of Acidisphaera rubrifaciens HS-AP3.</title>
        <authorList>
            <person name="Azuma Y."/>
            <person name="Higashiura N."/>
            <person name="Hirakawa H."/>
            <person name="Matsushita K."/>
        </authorList>
    </citation>
    <scope>NUCLEOTIDE SEQUENCE [LARGE SCALE GENOMIC DNA]</scope>
    <source>
        <strain evidence="1 2">HS-AP3</strain>
    </source>
</reference>
<protein>
    <recommendedName>
        <fullName evidence="3">DoxX family protein</fullName>
    </recommendedName>
</protein>
<dbReference type="AlphaFoldDB" id="A0A0D6PA20"/>
<keyword evidence="2" id="KW-1185">Reference proteome</keyword>
<comment type="caution">
    <text evidence="1">The sequence shown here is derived from an EMBL/GenBank/DDBJ whole genome shotgun (WGS) entry which is preliminary data.</text>
</comment>
<accession>A0A0D6PA20</accession>
<proteinExistence type="predicted"/>
<sequence length="113" mass="12291">MDILDSLLRLLRLLTVGGAFSAMGLMKLAGTPWERRWFARWGRDDDTRHAFGALETGAALLLVPRETRRLGALALAASSIRTVDWEAEAGQEALAAARFGLLVLALGVAFGRR</sequence>
<name>A0A0D6PA20_9PROT</name>
<evidence type="ECO:0008006" key="3">
    <source>
        <dbReference type="Google" id="ProtNLM"/>
    </source>
</evidence>